<reference evidence="1" key="1">
    <citation type="submission" date="2023-03" db="EMBL/GenBank/DDBJ databases">
        <title>Actinoallomurus iriomotensis NBRC 103681.</title>
        <authorList>
            <person name="Ichikawa N."/>
            <person name="Sato H."/>
            <person name="Tonouchi N."/>
        </authorList>
    </citation>
    <scope>NUCLEOTIDE SEQUENCE</scope>
    <source>
        <strain evidence="1">NBRC 103681</strain>
    </source>
</reference>
<evidence type="ECO:0000313" key="2">
    <source>
        <dbReference type="Proteomes" id="UP001165135"/>
    </source>
</evidence>
<evidence type="ECO:0000313" key="1">
    <source>
        <dbReference type="EMBL" id="GLY73366.1"/>
    </source>
</evidence>
<dbReference type="AlphaFoldDB" id="A0A9W6RCB9"/>
<comment type="caution">
    <text evidence="1">The sequence shown here is derived from an EMBL/GenBank/DDBJ whole genome shotgun (WGS) entry which is preliminary data.</text>
</comment>
<dbReference type="Proteomes" id="UP001165135">
    <property type="component" value="Unassembled WGS sequence"/>
</dbReference>
<gene>
    <name evidence="1" type="ORF">Airi01_016330</name>
</gene>
<accession>A0A9W6RCB9</accession>
<proteinExistence type="predicted"/>
<sequence length="102" mass="11120">MDVIASGPEESADRLTECLAKACEEAGLKVTVIEPSTRLKVHVPYGSEHLNEVITLRPDPGEVLTWYWSWDEPAHPAPICPAHDVATAVRLIRHVVAAGATR</sequence>
<name>A0A9W6RCB9_9ACTN</name>
<organism evidence="1 2">
    <name type="scientific">Actinoallomurus iriomotensis</name>
    <dbReference type="NCBI Taxonomy" id="478107"/>
    <lineage>
        <taxon>Bacteria</taxon>
        <taxon>Bacillati</taxon>
        <taxon>Actinomycetota</taxon>
        <taxon>Actinomycetes</taxon>
        <taxon>Streptosporangiales</taxon>
        <taxon>Thermomonosporaceae</taxon>
        <taxon>Actinoallomurus</taxon>
    </lineage>
</organism>
<dbReference type="EMBL" id="BSTJ01000001">
    <property type="protein sequence ID" value="GLY73366.1"/>
    <property type="molecule type" value="Genomic_DNA"/>
</dbReference>
<protein>
    <submittedName>
        <fullName evidence="1">Uncharacterized protein</fullName>
    </submittedName>
</protein>